<evidence type="ECO:0000313" key="2">
    <source>
        <dbReference type="Proteomes" id="UP000824219"/>
    </source>
</evidence>
<dbReference type="OrthoDB" id="8956804at2759"/>
<dbReference type="Proteomes" id="UP000824219">
    <property type="component" value="Linkage Group LG09"/>
</dbReference>
<evidence type="ECO:0000313" key="1">
    <source>
        <dbReference type="EMBL" id="KAG7328234.1"/>
    </source>
</evidence>
<protein>
    <submittedName>
        <fullName evidence="1">Uncharacterized protein</fullName>
    </submittedName>
</protein>
<sequence>MAESKSSKCSASDASAQRSPVEVSDFICHLGQRIVTEIKGAMLEAIRSMASGPVSASSPAENPVSQLQDLSLTCTNEICDKILALYYSQELHRSGEETTSVMSLKSLQDFQNLMKGLEKVVSVSRSSSWVSVSTTSDSVSTSTEVMTPGSASSTPQSESPFIKTFIKIALPAATEVLVEMEYKVASSTPSKTSVPASSETEPNSLMKLVERAATEIKLKLIHTLIFCSDAVESGPQYEEKFFSFAQKIHMDIHKQVFTFINERQQAVSEKSKTLLDACTETDAELDVSMENVWKSAAEQKSEQFLDKATQVASDILVKRLTSQISSGLISKSSSVFSSQLQSLLDWKRAS</sequence>
<proteinExistence type="predicted"/>
<dbReference type="EMBL" id="JAHKSW010000009">
    <property type="protein sequence ID" value="KAG7328234.1"/>
    <property type="molecule type" value="Genomic_DNA"/>
</dbReference>
<organism evidence="1 2">
    <name type="scientific">Hemibagrus wyckioides</name>
    <dbReference type="NCBI Taxonomy" id="337641"/>
    <lineage>
        <taxon>Eukaryota</taxon>
        <taxon>Metazoa</taxon>
        <taxon>Chordata</taxon>
        <taxon>Craniata</taxon>
        <taxon>Vertebrata</taxon>
        <taxon>Euteleostomi</taxon>
        <taxon>Actinopterygii</taxon>
        <taxon>Neopterygii</taxon>
        <taxon>Teleostei</taxon>
        <taxon>Ostariophysi</taxon>
        <taxon>Siluriformes</taxon>
        <taxon>Bagridae</taxon>
        <taxon>Hemibagrus</taxon>
    </lineage>
</organism>
<dbReference type="AlphaFoldDB" id="A0A9D3SQP1"/>
<keyword evidence="2" id="KW-1185">Reference proteome</keyword>
<gene>
    <name evidence="1" type="ORF">KOW79_008178</name>
</gene>
<accession>A0A9D3SQP1</accession>
<comment type="caution">
    <text evidence="1">The sequence shown here is derived from an EMBL/GenBank/DDBJ whole genome shotgun (WGS) entry which is preliminary data.</text>
</comment>
<reference evidence="1 2" key="1">
    <citation type="submission" date="2021-06" db="EMBL/GenBank/DDBJ databases">
        <title>Chromosome-level genome assembly of the red-tail catfish (Hemibagrus wyckioides).</title>
        <authorList>
            <person name="Shao F."/>
        </authorList>
    </citation>
    <scope>NUCLEOTIDE SEQUENCE [LARGE SCALE GENOMIC DNA]</scope>
    <source>
        <strain evidence="1">EC202008001</strain>
        <tissue evidence="1">Blood</tissue>
    </source>
</reference>
<name>A0A9D3SQP1_9TELE</name>